<dbReference type="AlphaFoldDB" id="A0A9D4DP06"/>
<dbReference type="EMBL" id="JAIWYP010000010">
    <property type="protein sequence ID" value="KAH3752010.1"/>
    <property type="molecule type" value="Genomic_DNA"/>
</dbReference>
<comment type="caution">
    <text evidence="1">The sequence shown here is derived from an EMBL/GenBank/DDBJ whole genome shotgun (WGS) entry which is preliminary data.</text>
</comment>
<gene>
    <name evidence="1" type="ORF">DPMN_186618</name>
</gene>
<protein>
    <submittedName>
        <fullName evidence="1">Uncharacterized protein</fullName>
    </submittedName>
</protein>
<reference evidence="1" key="2">
    <citation type="submission" date="2020-11" db="EMBL/GenBank/DDBJ databases">
        <authorList>
            <person name="McCartney M.A."/>
            <person name="Auch B."/>
            <person name="Kono T."/>
            <person name="Mallez S."/>
            <person name="Becker A."/>
            <person name="Gohl D.M."/>
            <person name="Silverstein K.A.T."/>
            <person name="Koren S."/>
            <person name="Bechman K.B."/>
            <person name="Herman A."/>
            <person name="Abrahante J.E."/>
            <person name="Garbe J."/>
        </authorList>
    </citation>
    <scope>NUCLEOTIDE SEQUENCE</scope>
    <source>
        <strain evidence="1">Duluth1</strain>
        <tissue evidence="1">Whole animal</tissue>
    </source>
</reference>
<keyword evidence="2" id="KW-1185">Reference proteome</keyword>
<evidence type="ECO:0000313" key="1">
    <source>
        <dbReference type="EMBL" id="KAH3752010.1"/>
    </source>
</evidence>
<proteinExistence type="predicted"/>
<accession>A0A9D4DP06</accession>
<reference evidence="1" key="1">
    <citation type="journal article" date="2019" name="bioRxiv">
        <title>The Genome of the Zebra Mussel, Dreissena polymorpha: A Resource for Invasive Species Research.</title>
        <authorList>
            <person name="McCartney M.A."/>
            <person name="Auch B."/>
            <person name="Kono T."/>
            <person name="Mallez S."/>
            <person name="Zhang Y."/>
            <person name="Obille A."/>
            <person name="Becker A."/>
            <person name="Abrahante J.E."/>
            <person name="Garbe J."/>
            <person name="Badalamenti J.P."/>
            <person name="Herman A."/>
            <person name="Mangelson H."/>
            <person name="Liachko I."/>
            <person name="Sullivan S."/>
            <person name="Sone E.D."/>
            <person name="Koren S."/>
            <person name="Silverstein K.A.T."/>
            <person name="Beckman K.B."/>
            <person name="Gohl D.M."/>
        </authorList>
    </citation>
    <scope>NUCLEOTIDE SEQUENCE</scope>
    <source>
        <strain evidence="1">Duluth1</strain>
        <tissue evidence="1">Whole animal</tissue>
    </source>
</reference>
<organism evidence="1 2">
    <name type="scientific">Dreissena polymorpha</name>
    <name type="common">Zebra mussel</name>
    <name type="synonym">Mytilus polymorpha</name>
    <dbReference type="NCBI Taxonomy" id="45954"/>
    <lineage>
        <taxon>Eukaryota</taxon>
        <taxon>Metazoa</taxon>
        <taxon>Spiralia</taxon>
        <taxon>Lophotrochozoa</taxon>
        <taxon>Mollusca</taxon>
        <taxon>Bivalvia</taxon>
        <taxon>Autobranchia</taxon>
        <taxon>Heteroconchia</taxon>
        <taxon>Euheterodonta</taxon>
        <taxon>Imparidentia</taxon>
        <taxon>Neoheterodontei</taxon>
        <taxon>Myida</taxon>
        <taxon>Dreissenoidea</taxon>
        <taxon>Dreissenidae</taxon>
        <taxon>Dreissena</taxon>
    </lineage>
</organism>
<dbReference type="Proteomes" id="UP000828390">
    <property type="component" value="Unassembled WGS sequence"/>
</dbReference>
<name>A0A9D4DP06_DREPO</name>
<evidence type="ECO:0000313" key="2">
    <source>
        <dbReference type="Proteomes" id="UP000828390"/>
    </source>
</evidence>
<sequence length="52" mass="5996">MMALRRALELGACVTHRTHKSVKFRRSSTHTPRDKCGFRLLFWGYGGQTRAC</sequence>